<dbReference type="Proteomes" id="UP001152130">
    <property type="component" value="Unassembled WGS sequence"/>
</dbReference>
<name>A0A9W8UBD5_9HYPO</name>
<evidence type="ECO:0000313" key="2">
    <source>
        <dbReference type="Proteomes" id="UP001152130"/>
    </source>
</evidence>
<comment type="caution">
    <text evidence="1">The sequence shown here is derived from an EMBL/GenBank/DDBJ whole genome shotgun (WGS) entry which is preliminary data.</text>
</comment>
<reference evidence="1" key="1">
    <citation type="submission" date="2022-10" db="EMBL/GenBank/DDBJ databases">
        <title>Fusarium specimens isolated from Avocado Roots.</title>
        <authorList>
            <person name="Stajich J."/>
            <person name="Roper C."/>
            <person name="Heimlech-Rivalta G."/>
        </authorList>
    </citation>
    <scope>NUCLEOTIDE SEQUENCE</scope>
    <source>
        <strain evidence="1">CF00143</strain>
    </source>
</reference>
<accession>A0A9W8UBD5</accession>
<sequence length="153" mass="17234">MDVKDVSNESQYIAYLKPLQDAAERAARRKGQAALDHPPPQRLVSSFIMKLMASSYRPQPKEHTIATTQVPAPYPPCIHSVNDLEPIMISDMRLETHHRGKKIMLRVLTPPDRITAVMAIVEDEKGTAVLLQLYHQPDETIVPTTEILNTNMV</sequence>
<dbReference type="EMBL" id="JAPDHF010000006">
    <property type="protein sequence ID" value="KAJ4016211.1"/>
    <property type="molecule type" value="Genomic_DNA"/>
</dbReference>
<protein>
    <submittedName>
        <fullName evidence="1">Uncharacterized protein</fullName>
    </submittedName>
</protein>
<keyword evidence="2" id="KW-1185">Reference proteome</keyword>
<gene>
    <name evidence="1" type="ORF">NW766_004402</name>
</gene>
<organism evidence="1 2">
    <name type="scientific">Fusarium irregulare</name>
    <dbReference type="NCBI Taxonomy" id="2494466"/>
    <lineage>
        <taxon>Eukaryota</taxon>
        <taxon>Fungi</taxon>
        <taxon>Dikarya</taxon>
        <taxon>Ascomycota</taxon>
        <taxon>Pezizomycotina</taxon>
        <taxon>Sordariomycetes</taxon>
        <taxon>Hypocreomycetidae</taxon>
        <taxon>Hypocreales</taxon>
        <taxon>Nectriaceae</taxon>
        <taxon>Fusarium</taxon>
        <taxon>Fusarium incarnatum-equiseti species complex</taxon>
    </lineage>
</organism>
<evidence type="ECO:0000313" key="1">
    <source>
        <dbReference type="EMBL" id="KAJ4016211.1"/>
    </source>
</evidence>
<dbReference type="AlphaFoldDB" id="A0A9W8UBD5"/>
<dbReference type="OrthoDB" id="1028014at2759"/>
<proteinExistence type="predicted"/>